<dbReference type="PANTHER" id="PTHR43235">
    <property type="entry name" value="GLUTAMINE AMIDOTRANSFERASE PB2B2.05-RELATED"/>
    <property type="match status" value="1"/>
</dbReference>
<comment type="caution">
    <text evidence="1">The sequence shown here is derived from an EMBL/GenBank/DDBJ whole genome shotgun (WGS) entry which is preliminary data.</text>
</comment>
<sequence>MQGDRPPVVGITTAELFTPGQTMGTAEAEPTQRKLSLGMDYPNAVLAAGGVPVVLPPVAAPAPGVIERLDALVVSGGPDLDPALYGAEPHPLLGPVEREADPRELALVREAIDRGMPVLAICRGMQLLNVVRGGTLWQDVPSELGTELVHRQVAPGWEVAHPVSVVPGSRLAELTGTTAASPELSVNSFHHQAVRDLGTGLRITARAPDGVVEALEDPDHPFLVGVQWHAESLASGSAAQGALFRGLIAATGRRPVALAA</sequence>
<evidence type="ECO:0000313" key="1">
    <source>
        <dbReference type="EMBL" id="MDX8150306.1"/>
    </source>
</evidence>
<dbReference type="GO" id="GO:0016787">
    <property type="term" value="F:hydrolase activity"/>
    <property type="evidence" value="ECO:0007669"/>
    <property type="project" value="UniProtKB-KW"/>
</dbReference>
<accession>A0ABU4VER8</accession>
<dbReference type="CDD" id="cd01745">
    <property type="entry name" value="GATase1_2"/>
    <property type="match status" value="1"/>
</dbReference>
<keyword evidence="2" id="KW-1185">Reference proteome</keyword>
<gene>
    <name evidence="1" type="ORF">SK069_01760</name>
</gene>
<dbReference type="SUPFAM" id="SSF52317">
    <property type="entry name" value="Class I glutamine amidotransferase-like"/>
    <property type="match status" value="1"/>
</dbReference>
<dbReference type="PANTHER" id="PTHR43235:SF1">
    <property type="entry name" value="GLUTAMINE AMIDOTRANSFERASE PB2B2.05-RELATED"/>
    <property type="match status" value="1"/>
</dbReference>
<protein>
    <submittedName>
        <fullName evidence="1">Gamma-glutamyl-gamma-aminobutyrate hydrolase family protein</fullName>
    </submittedName>
</protein>
<dbReference type="Gene3D" id="3.40.50.880">
    <property type="match status" value="1"/>
</dbReference>
<dbReference type="InterPro" id="IPR011697">
    <property type="entry name" value="Peptidase_C26"/>
</dbReference>
<dbReference type="Proteomes" id="UP001277761">
    <property type="component" value="Unassembled WGS sequence"/>
</dbReference>
<evidence type="ECO:0000313" key="2">
    <source>
        <dbReference type="Proteomes" id="UP001277761"/>
    </source>
</evidence>
<name>A0ABU4VER8_9ACTN</name>
<keyword evidence="1" id="KW-0378">Hydrolase</keyword>
<dbReference type="PROSITE" id="PS51273">
    <property type="entry name" value="GATASE_TYPE_1"/>
    <property type="match status" value="1"/>
</dbReference>
<proteinExistence type="predicted"/>
<dbReference type="Pfam" id="PF07722">
    <property type="entry name" value="Peptidase_C26"/>
    <property type="match status" value="1"/>
</dbReference>
<organism evidence="1 2">
    <name type="scientific">Patulibacter brassicae</name>
    <dbReference type="NCBI Taxonomy" id="1705717"/>
    <lineage>
        <taxon>Bacteria</taxon>
        <taxon>Bacillati</taxon>
        <taxon>Actinomycetota</taxon>
        <taxon>Thermoleophilia</taxon>
        <taxon>Solirubrobacterales</taxon>
        <taxon>Patulibacteraceae</taxon>
        <taxon>Patulibacter</taxon>
    </lineage>
</organism>
<dbReference type="RefSeq" id="WP_319952457.1">
    <property type="nucleotide sequence ID" value="NZ_JAXAVX010000001.1"/>
</dbReference>
<dbReference type="InterPro" id="IPR044668">
    <property type="entry name" value="PuuD-like"/>
</dbReference>
<dbReference type="InterPro" id="IPR029062">
    <property type="entry name" value="Class_I_gatase-like"/>
</dbReference>
<reference evidence="1 2" key="1">
    <citation type="submission" date="2023-11" db="EMBL/GenBank/DDBJ databases">
        <authorList>
            <person name="Xu M."/>
            <person name="Jiang T."/>
        </authorList>
    </citation>
    <scope>NUCLEOTIDE SEQUENCE [LARGE SCALE GENOMIC DNA]</scope>
    <source>
        <strain evidence="1 2">SD</strain>
    </source>
</reference>
<dbReference type="EMBL" id="JAXAVX010000001">
    <property type="protein sequence ID" value="MDX8150306.1"/>
    <property type="molecule type" value="Genomic_DNA"/>
</dbReference>